<dbReference type="EMBL" id="UINC01121429">
    <property type="protein sequence ID" value="SVC96582.1"/>
    <property type="molecule type" value="Genomic_DNA"/>
</dbReference>
<protein>
    <submittedName>
        <fullName evidence="2">Uncharacterized protein</fullName>
    </submittedName>
</protein>
<evidence type="ECO:0000313" key="2">
    <source>
        <dbReference type="EMBL" id="SVC96582.1"/>
    </source>
</evidence>
<gene>
    <name evidence="2" type="ORF">METZ01_LOCUS349436</name>
</gene>
<name>A0A382RH85_9ZZZZ</name>
<organism evidence="2">
    <name type="scientific">marine metagenome</name>
    <dbReference type="NCBI Taxonomy" id="408172"/>
    <lineage>
        <taxon>unclassified sequences</taxon>
        <taxon>metagenomes</taxon>
        <taxon>ecological metagenomes</taxon>
    </lineage>
</organism>
<sequence length="95" mass="11333">MKYYSAIISSFILSFLSTIVLLHLGNVTREIEKSNITLKEKINFMQDQININEIEYSLFISYNYLKKLQTIYFDEENISSPNNRISFYDLENQKF</sequence>
<accession>A0A382RH85</accession>
<feature type="non-terminal residue" evidence="2">
    <location>
        <position position="95"/>
    </location>
</feature>
<keyword evidence="1" id="KW-0812">Transmembrane</keyword>
<evidence type="ECO:0000256" key="1">
    <source>
        <dbReference type="SAM" id="Phobius"/>
    </source>
</evidence>
<reference evidence="2" key="1">
    <citation type="submission" date="2018-05" db="EMBL/GenBank/DDBJ databases">
        <authorList>
            <person name="Lanie J.A."/>
            <person name="Ng W.-L."/>
            <person name="Kazmierczak K.M."/>
            <person name="Andrzejewski T.M."/>
            <person name="Davidsen T.M."/>
            <person name="Wayne K.J."/>
            <person name="Tettelin H."/>
            <person name="Glass J.I."/>
            <person name="Rusch D."/>
            <person name="Podicherti R."/>
            <person name="Tsui H.-C.T."/>
            <person name="Winkler M.E."/>
        </authorList>
    </citation>
    <scope>NUCLEOTIDE SEQUENCE</scope>
</reference>
<dbReference type="AlphaFoldDB" id="A0A382RH85"/>
<feature type="transmembrane region" description="Helical" evidence="1">
    <location>
        <begin position="6"/>
        <end position="24"/>
    </location>
</feature>
<keyword evidence="1" id="KW-1133">Transmembrane helix</keyword>
<proteinExistence type="predicted"/>
<keyword evidence="1" id="KW-0472">Membrane</keyword>